<reference evidence="1" key="1">
    <citation type="journal article" date="2021" name="Proc. Natl. Acad. Sci. U.S.A.">
        <title>A Catalog of Tens of Thousands of Viruses from Human Metagenomes Reveals Hidden Associations with Chronic Diseases.</title>
        <authorList>
            <person name="Tisza M.J."/>
            <person name="Buck C.B."/>
        </authorList>
    </citation>
    <scope>NUCLEOTIDE SEQUENCE</scope>
    <source>
        <strain evidence="1">CtiPM17</strain>
    </source>
</reference>
<evidence type="ECO:0000313" key="1">
    <source>
        <dbReference type="EMBL" id="DAD98219.1"/>
    </source>
</evidence>
<organism evidence="1">
    <name type="scientific">Siphoviridae sp. ctiPM17</name>
    <dbReference type="NCBI Taxonomy" id="2825623"/>
    <lineage>
        <taxon>Viruses</taxon>
        <taxon>Duplodnaviria</taxon>
        <taxon>Heunggongvirae</taxon>
        <taxon>Uroviricota</taxon>
        <taxon>Caudoviricetes</taxon>
    </lineage>
</organism>
<sequence>MEAGPARQRRRYTQTPSKIAVKWIMSPEQFCLFEAWYKYYAKEGAEWFVITLLGGIGLTEQEARFTQQFEASVTAGRLWQITTELEIRDRPTITEDAMLIIMDSDFQKLEMVTNRLHILVHKILPIKLN</sequence>
<name>A0A8S5NW59_9CAUD</name>
<dbReference type="EMBL" id="BK015256">
    <property type="protein sequence ID" value="DAD98219.1"/>
    <property type="molecule type" value="Genomic_DNA"/>
</dbReference>
<proteinExistence type="predicted"/>
<accession>A0A8S5NW59</accession>
<protein>
    <submittedName>
        <fullName evidence="1">Uncharacterized protein</fullName>
    </submittedName>
</protein>